<feature type="transmembrane region" description="Helical" evidence="6">
    <location>
        <begin position="154"/>
        <end position="171"/>
    </location>
</feature>
<accession>A0A6A4W4N4</accession>
<evidence type="ECO:0000256" key="3">
    <source>
        <dbReference type="ARBA" id="ARBA00022692"/>
    </source>
</evidence>
<feature type="transmembrane region" description="Helical" evidence="6">
    <location>
        <begin position="35"/>
        <end position="55"/>
    </location>
</feature>
<feature type="domain" description="G-protein coupled receptors family 1 profile" evidence="7">
    <location>
        <begin position="47"/>
        <end position="318"/>
    </location>
</feature>
<dbReference type="PRINTS" id="PR00237">
    <property type="entry name" value="GPCRRHODOPSN"/>
</dbReference>
<feature type="transmembrane region" description="Helical" evidence="6">
    <location>
        <begin position="254"/>
        <end position="277"/>
    </location>
</feature>
<protein>
    <submittedName>
        <fullName evidence="8">FMRFamide receptor</fullName>
    </submittedName>
</protein>
<dbReference type="SUPFAM" id="SSF81321">
    <property type="entry name" value="Family A G protein-coupled receptor-like"/>
    <property type="match status" value="1"/>
</dbReference>
<dbReference type="Pfam" id="PF00001">
    <property type="entry name" value="7tm_1"/>
    <property type="match status" value="1"/>
</dbReference>
<dbReference type="InterPro" id="IPR000276">
    <property type="entry name" value="GPCR_Rhodpsn"/>
</dbReference>
<keyword evidence="4 6" id="KW-1133">Transmembrane helix</keyword>
<evidence type="ECO:0000256" key="4">
    <source>
        <dbReference type="ARBA" id="ARBA00022989"/>
    </source>
</evidence>
<gene>
    <name evidence="8" type="primary">FMRFaR_4</name>
    <name evidence="8" type="ORF">FJT64_025632</name>
</gene>
<keyword evidence="3 6" id="KW-0812">Transmembrane</keyword>
<dbReference type="Gene3D" id="1.20.1070.10">
    <property type="entry name" value="Rhodopsin 7-helix transmembrane proteins"/>
    <property type="match status" value="1"/>
</dbReference>
<dbReference type="OrthoDB" id="10011262at2759"/>
<dbReference type="Proteomes" id="UP000440578">
    <property type="component" value="Unassembled WGS sequence"/>
</dbReference>
<evidence type="ECO:0000256" key="6">
    <source>
        <dbReference type="SAM" id="Phobius"/>
    </source>
</evidence>
<reference evidence="8 9" key="1">
    <citation type="submission" date="2019-07" db="EMBL/GenBank/DDBJ databases">
        <title>Draft genome assembly of a fouling barnacle, Amphibalanus amphitrite (Darwin, 1854): The first reference genome for Thecostraca.</title>
        <authorList>
            <person name="Kim W."/>
        </authorList>
    </citation>
    <scope>NUCLEOTIDE SEQUENCE [LARGE SCALE GENOMIC DNA]</scope>
    <source>
        <strain evidence="8">SNU_AA5</strain>
        <tissue evidence="8">Soma without cirri and trophi</tissue>
    </source>
</reference>
<feature type="transmembrane region" description="Helical" evidence="6">
    <location>
        <begin position="67"/>
        <end position="92"/>
    </location>
</feature>
<keyword evidence="5 6" id="KW-0472">Membrane</keyword>
<dbReference type="GO" id="GO:0004930">
    <property type="term" value="F:G protein-coupled receptor activity"/>
    <property type="evidence" value="ECO:0007669"/>
    <property type="project" value="InterPro"/>
</dbReference>
<feature type="transmembrane region" description="Helical" evidence="6">
    <location>
        <begin position="297"/>
        <end position="321"/>
    </location>
</feature>
<evidence type="ECO:0000256" key="5">
    <source>
        <dbReference type="ARBA" id="ARBA00023136"/>
    </source>
</evidence>
<comment type="subcellular location">
    <subcellularLocation>
        <location evidence="1">Membrane</location>
    </subcellularLocation>
</comment>
<feature type="transmembrane region" description="Helical" evidence="6">
    <location>
        <begin position="205"/>
        <end position="233"/>
    </location>
</feature>
<dbReference type="PROSITE" id="PS50262">
    <property type="entry name" value="G_PROTEIN_RECEP_F1_2"/>
    <property type="match status" value="1"/>
</dbReference>
<dbReference type="GO" id="GO:0016020">
    <property type="term" value="C:membrane"/>
    <property type="evidence" value="ECO:0007669"/>
    <property type="project" value="UniProtKB-SubCell"/>
</dbReference>
<dbReference type="AlphaFoldDB" id="A0A6A4W4N4"/>
<proteinExistence type="inferred from homology"/>
<evidence type="ECO:0000256" key="2">
    <source>
        <dbReference type="ARBA" id="ARBA00010663"/>
    </source>
</evidence>
<name>A0A6A4W4N4_AMPAM</name>
<evidence type="ECO:0000259" key="7">
    <source>
        <dbReference type="PROSITE" id="PS50262"/>
    </source>
</evidence>
<sequence>MTSEPATNETLSHCDPCTERCTRTASLSEFLLRGVLLNSVNLVGLVCNSTSVYILSRPPMRSSTSCCLIGLAVYDMLLLASSVFIWGVPAITGYTGYWKSFTEGAIPAATPWLFPLANIAHTGSTYVTVAVTVERYVAVCHPLRSRSVCTYGRARLYMLITSALVVLYNVPRFLEAELRPLPAQDGAPGGYTVCASALRAHPVYIAVYVVWLYLLVMYCLPFGTLLVLNTLIYRHVQVANRTRQLLSRQQQREIGLATLLFAIVLLFLTCNSLAFVINIIELARSTSSFDLDGATLAVLTDVSTLLVNISSASNFFLYCIFGRKFRRLFLRIFCGAVRRKIRQWRAANGELTTTAAEGTAAGVEVLLPMAQRNSRVTAVTRTGEGDGAVTTAAAGPHRVMRNGQR</sequence>
<dbReference type="PANTHER" id="PTHR46641:SF2">
    <property type="entry name" value="FMRFAMIDE RECEPTOR"/>
    <property type="match status" value="1"/>
</dbReference>
<keyword evidence="8" id="KW-0675">Receptor</keyword>
<comment type="similarity">
    <text evidence="2">Belongs to the G-protein coupled receptor 1 family.</text>
</comment>
<dbReference type="EMBL" id="VIIS01001075">
    <property type="protein sequence ID" value="KAF0302276.1"/>
    <property type="molecule type" value="Genomic_DNA"/>
</dbReference>
<dbReference type="InterPro" id="IPR052954">
    <property type="entry name" value="GPCR-Ligand_Int"/>
</dbReference>
<dbReference type="CDD" id="cd14978">
    <property type="entry name" value="7tmA_FMRFamide_R-like"/>
    <property type="match status" value="1"/>
</dbReference>
<evidence type="ECO:0000256" key="1">
    <source>
        <dbReference type="ARBA" id="ARBA00004370"/>
    </source>
</evidence>
<evidence type="ECO:0000313" key="9">
    <source>
        <dbReference type="Proteomes" id="UP000440578"/>
    </source>
</evidence>
<feature type="transmembrane region" description="Helical" evidence="6">
    <location>
        <begin position="112"/>
        <end position="133"/>
    </location>
</feature>
<dbReference type="InterPro" id="IPR017452">
    <property type="entry name" value="GPCR_Rhodpsn_7TM"/>
</dbReference>
<evidence type="ECO:0000313" key="8">
    <source>
        <dbReference type="EMBL" id="KAF0302276.1"/>
    </source>
</evidence>
<comment type="caution">
    <text evidence="8">The sequence shown here is derived from an EMBL/GenBank/DDBJ whole genome shotgun (WGS) entry which is preliminary data.</text>
</comment>
<organism evidence="8 9">
    <name type="scientific">Amphibalanus amphitrite</name>
    <name type="common">Striped barnacle</name>
    <name type="synonym">Balanus amphitrite</name>
    <dbReference type="NCBI Taxonomy" id="1232801"/>
    <lineage>
        <taxon>Eukaryota</taxon>
        <taxon>Metazoa</taxon>
        <taxon>Ecdysozoa</taxon>
        <taxon>Arthropoda</taxon>
        <taxon>Crustacea</taxon>
        <taxon>Multicrustacea</taxon>
        <taxon>Cirripedia</taxon>
        <taxon>Thoracica</taxon>
        <taxon>Thoracicalcarea</taxon>
        <taxon>Balanomorpha</taxon>
        <taxon>Balanoidea</taxon>
        <taxon>Balanidae</taxon>
        <taxon>Amphibalaninae</taxon>
        <taxon>Amphibalanus</taxon>
    </lineage>
</organism>
<dbReference type="PANTHER" id="PTHR46641">
    <property type="entry name" value="FMRFAMIDE RECEPTOR-RELATED"/>
    <property type="match status" value="1"/>
</dbReference>
<keyword evidence="9" id="KW-1185">Reference proteome</keyword>